<dbReference type="AlphaFoldDB" id="A0A9D9IJS3"/>
<evidence type="ECO:0000313" key="3">
    <source>
        <dbReference type="Proteomes" id="UP000823604"/>
    </source>
</evidence>
<gene>
    <name evidence="2" type="ORF">IAB81_07160</name>
</gene>
<reference evidence="2" key="2">
    <citation type="journal article" date="2021" name="PeerJ">
        <title>Extensive microbial diversity within the chicken gut microbiome revealed by metagenomics and culture.</title>
        <authorList>
            <person name="Gilroy R."/>
            <person name="Ravi A."/>
            <person name="Getino M."/>
            <person name="Pursley I."/>
            <person name="Horton D.L."/>
            <person name="Alikhan N.F."/>
            <person name="Baker D."/>
            <person name="Gharbi K."/>
            <person name="Hall N."/>
            <person name="Watson M."/>
            <person name="Adriaenssens E.M."/>
            <person name="Foster-Nyarko E."/>
            <person name="Jarju S."/>
            <person name="Secka A."/>
            <person name="Antonio M."/>
            <person name="Oren A."/>
            <person name="Chaudhuri R.R."/>
            <person name="La Ragione R."/>
            <person name="Hildebrand F."/>
            <person name="Pallen M.J."/>
        </authorList>
    </citation>
    <scope>NUCLEOTIDE SEQUENCE</scope>
    <source>
        <strain evidence="2">B1-8020</strain>
    </source>
</reference>
<accession>A0A9D9IJS3</accession>
<dbReference type="Pfam" id="PF09603">
    <property type="entry name" value="Fib_succ_major"/>
    <property type="match status" value="1"/>
</dbReference>
<evidence type="ECO:0000313" key="2">
    <source>
        <dbReference type="EMBL" id="MBO8473391.1"/>
    </source>
</evidence>
<dbReference type="EMBL" id="JADIMA010000069">
    <property type="protein sequence ID" value="MBO8473391.1"/>
    <property type="molecule type" value="Genomic_DNA"/>
</dbReference>
<dbReference type="InterPro" id="IPR011871">
    <property type="entry name" value="Fib_succ_major"/>
</dbReference>
<sequence>MSRETVFIFVCLLAALTACKKDLSEVKLMMEGDPVIEIDDYVSVGSEWTLQAGGVKLPVDDIGYYWTIDGLVDDNDTTDVFSFRFPDTSGIYKITCTAFHPEYYNNPTTKSVTVLDTAYNASLKLGGIDIAGIFKDERDGREYRFVSIGGLDCFISNLAYRGYGKPYKGSDVMWSMMGGYYTYEEVLSGDICPQGWRVPSENDWDVLAGTYAEAMDGRVFLGAAPHLMAPATLNDEKLWSYSPDNEPVNDSGFSALPTGYFSNDAFVGFNEYAVFWSADPSGEKGIYHYIYYDEPDLRTAAISGDFRASVRCVRDRN</sequence>
<organism evidence="2 3">
    <name type="scientific">Candidatus Merdivivens pullicola</name>
    <dbReference type="NCBI Taxonomy" id="2840872"/>
    <lineage>
        <taxon>Bacteria</taxon>
        <taxon>Pseudomonadati</taxon>
        <taxon>Bacteroidota</taxon>
        <taxon>Bacteroidia</taxon>
        <taxon>Bacteroidales</taxon>
        <taxon>Muribaculaceae</taxon>
        <taxon>Muribaculaceae incertae sedis</taxon>
        <taxon>Candidatus Merdivivens</taxon>
    </lineage>
</organism>
<dbReference type="NCBIfam" id="TIGR02145">
    <property type="entry name" value="Fib_succ_major"/>
    <property type="match status" value="1"/>
</dbReference>
<dbReference type="Proteomes" id="UP000823604">
    <property type="component" value="Unassembled WGS sequence"/>
</dbReference>
<proteinExistence type="predicted"/>
<comment type="caution">
    <text evidence="2">The sequence shown here is derived from an EMBL/GenBank/DDBJ whole genome shotgun (WGS) entry which is preliminary data.</text>
</comment>
<name>A0A9D9IJS3_9BACT</name>
<protein>
    <recommendedName>
        <fullName evidence="1">Fibrobacter succinogenes major paralogous domain-containing protein</fullName>
    </recommendedName>
</protein>
<reference evidence="2" key="1">
    <citation type="submission" date="2020-10" db="EMBL/GenBank/DDBJ databases">
        <authorList>
            <person name="Gilroy R."/>
        </authorList>
    </citation>
    <scope>NUCLEOTIDE SEQUENCE</scope>
    <source>
        <strain evidence="2">B1-8020</strain>
    </source>
</reference>
<feature type="domain" description="Fibrobacter succinogenes major paralogous" evidence="1">
    <location>
        <begin position="167"/>
        <end position="314"/>
    </location>
</feature>
<evidence type="ECO:0000259" key="1">
    <source>
        <dbReference type="Pfam" id="PF09603"/>
    </source>
</evidence>
<dbReference type="PROSITE" id="PS51257">
    <property type="entry name" value="PROKAR_LIPOPROTEIN"/>
    <property type="match status" value="1"/>
</dbReference>